<dbReference type="Proteomes" id="UP001237642">
    <property type="component" value="Unassembled WGS sequence"/>
</dbReference>
<organism evidence="1 2">
    <name type="scientific">Heracleum sosnowskyi</name>
    <dbReference type="NCBI Taxonomy" id="360622"/>
    <lineage>
        <taxon>Eukaryota</taxon>
        <taxon>Viridiplantae</taxon>
        <taxon>Streptophyta</taxon>
        <taxon>Embryophyta</taxon>
        <taxon>Tracheophyta</taxon>
        <taxon>Spermatophyta</taxon>
        <taxon>Magnoliopsida</taxon>
        <taxon>eudicotyledons</taxon>
        <taxon>Gunneridae</taxon>
        <taxon>Pentapetalae</taxon>
        <taxon>asterids</taxon>
        <taxon>campanulids</taxon>
        <taxon>Apiales</taxon>
        <taxon>Apiaceae</taxon>
        <taxon>Apioideae</taxon>
        <taxon>apioid superclade</taxon>
        <taxon>Tordylieae</taxon>
        <taxon>Tordyliinae</taxon>
        <taxon>Heracleum</taxon>
    </lineage>
</organism>
<reference evidence="1" key="2">
    <citation type="submission" date="2023-05" db="EMBL/GenBank/DDBJ databases">
        <authorList>
            <person name="Schelkunov M.I."/>
        </authorList>
    </citation>
    <scope>NUCLEOTIDE SEQUENCE</scope>
    <source>
        <strain evidence="1">Hsosn_3</strain>
        <tissue evidence="1">Leaf</tissue>
    </source>
</reference>
<reference evidence="1" key="1">
    <citation type="submission" date="2023-02" db="EMBL/GenBank/DDBJ databases">
        <title>Genome of toxic invasive species Heracleum sosnowskyi carries increased number of genes despite the absence of recent whole-genome duplications.</title>
        <authorList>
            <person name="Schelkunov M."/>
            <person name="Shtratnikova V."/>
            <person name="Makarenko M."/>
            <person name="Klepikova A."/>
            <person name="Omelchenko D."/>
            <person name="Novikova G."/>
            <person name="Obukhova E."/>
            <person name="Bogdanov V."/>
            <person name="Penin A."/>
            <person name="Logacheva M."/>
        </authorList>
    </citation>
    <scope>NUCLEOTIDE SEQUENCE</scope>
    <source>
        <strain evidence="1">Hsosn_3</strain>
        <tissue evidence="1">Leaf</tissue>
    </source>
</reference>
<sequence length="103" mass="12103">MLELTFKSSFEEMDPEITSRPIFAIHSLNPCYYVGPGSKIVQKCETTKFDRPPKADDPLLDNYEDFVKFWPPLQDSSIPDYMGYWLYQLYKHGTHKQFPGDFL</sequence>
<protein>
    <submittedName>
        <fullName evidence="1">Uncharacterized protein</fullName>
    </submittedName>
</protein>
<accession>A0AAD8IGY3</accession>
<name>A0AAD8IGY3_9APIA</name>
<evidence type="ECO:0000313" key="2">
    <source>
        <dbReference type="Proteomes" id="UP001237642"/>
    </source>
</evidence>
<dbReference type="EMBL" id="JAUIZM010000005">
    <property type="protein sequence ID" value="KAK1384998.1"/>
    <property type="molecule type" value="Genomic_DNA"/>
</dbReference>
<proteinExistence type="predicted"/>
<gene>
    <name evidence="1" type="ORF">POM88_022733</name>
</gene>
<evidence type="ECO:0000313" key="1">
    <source>
        <dbReference type="EMBL" id="KAK1384998.1"/>
    </source>
</evidence>
<dbReference type="AlphaFoldDB" id="A0AAD8IGY3"/>
<comment type="caution">
    <text evidence="1">The sequence shown here is derived from an EMBL/GenBank/DDBJ whole genome shotgun (WGS) entry which is preliminary data.</text>
</comment>
<keyword evidence="2" id="KW-1185">Reference proteome</keyword>